<keyword evidence="1" id="KW-0812">Transmembrane</keyword>
<dbReference type="EMBL" id="RCWN01000001">
    <property type="protein sequence ID" value="RLQ88579.1"/>
    <property type="molecule type" value="Genomic_DNA"/>
</dbReference>
<proteinExistence type="predicted"/>
<feature type="transmembrane region" description="Helical" evidence="1">
    <location>
        <begin position="25"/>
        <end position="47"/>
    </location>
</feature>
<dbReference type="AlphaFoldDB" id="A0A3L7JE42"/>
<keyword evidence="3" id="KW-1185">Reference proteome</keyword>
<sequence length="110" mass="11786">MNRGVDLTPLNDRTESTVMRMSFGILRAALLFGTAGVMLALFLAPVAEKKAMQYAQRPQSPAFQNLDRISTGSVTSSPRSGTTFILRRSVLSPLPEILCLPSAGGTPSEC</sequence>
<evidence type="ECO:0000313" key="2">
    <source>
        <dbReference type="EMBL" id="RLQ88579.1"/>
    </source>
</evidence>
<keyword evidence="1" id="KW-1133">Transmembrane helix</keyword>
<name>A0A3L7JE42_9HYPH</name>
<keyword evidence="1" id="KW-0472">Membrane</keyword>
<gene>
    <name evidence="2" type="ORF">D8780_10550</name>
</gene>
<dbReference type="Proteomes" id="UP000281094">
    <property type="component" value="Unassembled WGS sequence"/>
</dbReference>
<organism evidence="2 3">
    <name type="scientific">Notoacmeibacter ruber</name>
    <dbReference type="NCBI Taxonomy" id="2670375"/>
    <lineage>
        <taxon>Bacteria</taxon>
        <taxon>Pseudomonadati</taxon>
        <taxon>Pseudomonadota</taxon>
        <taxon>Alphaproteobacteria</taxon>
        <taxon>Hyphomicrobiales</taxon>
        <taxon>Notoacmeibacteraceae</taxon>
        <taxon>Notoacmeibacter</taxon>
    </lineage>
</organism>
<reference evidence="2 3" key="1">
    <citation type="submission" date="2018-10" db="EMBL/GenBank/DDBJ databases">
        <title>Notoacmeibacter sp. M2BS9Y-3-1, whole genome shotgun sequence.</title>
        <authorList>
            <person name="Tuo L."/>
        </authorList>
    </citation>
    <scope>NUCLEOTIDE SEQUENCE [LARGE SCALE GENOMIC DNA]</scope>
    <source>
        <strain evidence="2 3">M2BS9Y-3-1</strain>
    </source>
</reference>
<comment type="caution">
    <text evidence="2">The sequence shown here is derived from an EMBL/GenBank/DDBJ whole genome shotgun (WGS) entry which is preliminary data.</text>
</comment>
<protein>
    <submittedName>
        <fullName evidence="2">Uncharacterized protein</fullName>
    </submittedName>
</protein>
<dbReference type="RefSeq" id="WP_121645545.1">
    <property type="nucleotide sequence ID" value="NZ_RCWN01000001.1"/>
</dbReference>
<evidence type="ECO:0000256" key="1">
    <source>
        <dbReference type="SAM" id="Phobius"/>
    </source>
</evidence>
<accession>A0A3L7JE42</accession>
<evidence type="ECO:0000313" key="3">
    <source>
        <dbReference type="Proteomes" id="UP000281094"/>
    </source>
</evidence>